<sequence length="185" mass="20973">MIITVSGITASGKTTLAKGLADELNLEFISGSSKLKALLPVKTFNSWESKDGMKMIHLRLKNPVFDKKLDLALLRTIRKSDNIVVDSWTIPWLLKSNDNVLKIYVKAPIDVRARRVSVRDNIPYKSALEITKKKDLLTAGVYKKLYKIDVAKDLAPFDLVIDSSKLDKDNLRDLCVDFIFKFFKV</sequence>
<dbReference type="EMBL" id="JADFAR010000003">
    <property type="protein sequence ID" value="MBE5728265.1"/>
    <property type="molecule type" value="Genomic_DNA"/>
</dbReference>
<protein>
    <submittedName>
        <fullName evidence="6">Cytidylate kinase family protein</fullName>
    </submittedName>
</protein>
<dbReference type="GO" id="GO:0016301">
    <property type="term" value="F:kinase activity"/>
    <property type="evidence" value="ECO:0007669"/>
    <property type="project" value="UniProtKB-KW"/>
</dbReference>
<reference evidence="6 7" key="1">
    <citation type="submission" date="2020-09" db="EMBL/GenBank/DDBJ databases">
        <title>Genomic characterization of a novel Parvarchaeota family in acid mine drainage sediments.</title>
        <authorList>
            <person name="Luo Z.-H."/>
        </authorList>
    </citation>
    <scope>NUCLEOTIDE SEQUENCE [LARGE SCALE GENOMIC DNA]</scope>
    <source>
        <strain evidence="6">MAS1_bins.189</strain>
    </source>
</reference>
<keyword evidence="2" id="KW-0808">Transferase</keyword>
<evidence type="ECO:0000313" key="7">
    <source>
        <dbReference type="Proteomes" id="UP000718571"/>
    </source>
</evidence>
<evidence type="ECO:0000256" key="2">
    <source>
        <dbReference type="ARBA" id="ARBA00022679"/>
    </source>
</evidence>
<dbReference type="Proteomes" id="UP000718571">
    <property type="component" value="Unassembled WGS sequence"/>
</dbReference>
<gene>
    <name evidence="6" type="ORF">IHE51_00160</name>
</gene>
<accession>A0A8T3UZU5</accession>
<dbReference type="AlphaFoldDB" id="A0A8T3UZU5"/>
<name>A0A8T3UZU5_9ARCH</name>
<proteinExistence type="predicted"/>
<keyword evidence="3" id="KW-0547">Nucleotide-binding</keyword>
<keyword evidence="5" id="KW-0067">ATP-binding</keyword>
<evidence type="ECO:0000256" key="3">
    <source>
        <dbReference type="ARBA" id="ARBA00022741"/>
    </source>
</evidence>
<dbReference type="GO" id="GO:0005524">
    <property type="term" value="F:ATP binding"/>
    <property type="evidence" value="ECO:0007669"/>
    <property type="project" value="UniProtKB-KW"/>
</dbReference>
<evidence type="ECO:0000256" key="4">
    <source>
        <dbReference type="ARBA" id="ARBA00022777"/>
    </source>
</evidence>
<keyword evidence="4 6" id="KW-0418">Kinase</keyword>
<comment type="caution">
    <text evidence="6">The sequence shown here is derived from an EMBL/GenBank/DDBJ whole genome shotgun (WGS) entry which is preliminary data.</text>
</comment>
<organism evidence="6 7">
    <name type="scientific">Candidatus Acidifodinimicrobium mancum</name>
    <dbReference type="NCBI Taxonomy" id="2898728"/>
    <lineage>
        <taxon>Archaea</taxon>
        <taxon>Candidatus Parvarchaeota</taxon>
        <taxon>Candidatus Acidifodinimicrobiaceae</taxon>
        <taxon>Candidatus Acidifodinimicrobium</taxon>
    </lineage>
</organism>
<dbReference type="GO" id="GO:0006139">
    <property type="term" value="P:nucleobase-containing compound metabolic process"/>
    <property type="evidence" value="ECO:0007669"/>
    <property type="project" value="InterPro"/>
</dbReference>
<evidence type="ECO:0000313" key="6">
    <source>
        <dbReference type="EMBL" id="MBE5728265.1"/>
    </source>
</evidence>
<dbReference type="GO" id="GO:0016776">
    <property type="term" value="F:phosphotransferase activity, phosphate group as acceptor"/>
    <property type="evidence" value="ECO:0007669"/>
    <property type="project" value="InterPro"/>
</dbReference>
<dbReference type="Pfam" id="PF13189">
    <property type="entry name" value="Cytidylate_kin2"/>
    <property type="match status" value="1"/>
</dbReference>
<evidence type="ECO:0000256" key="5">
    <source>
        <dbReference type="ARBA" id="ARBA00022840"/>
    </source>
</evidence>
<dbReference type="InterPro" id="IPR027417">
    <property type="entry name" value="P-loop_NTPase"/>
</dbReference>
<dbReference type="Gene3D" id="3.40.50.300">
    <property type="entry name" value="P-loop containing nucleotide triphosphate hydrolases"/>
    <property type="match status" value="1"/>
</dbReference>
<dbReference type="SUPFAM" id="SSF52540">
    <property type="entry name" value="P-loop containing nucleoside triphosphate hydrolases"/>
    <property type="match status" value="1"/>
</dbReference>
<dbReference type="NCBIfam" id="TIGR02173">
    <property type="entry name" value="cyt_kin_arch"/>
    <property type="match status" value="1"/>
</dbReference>
<dbReference type="InterPro" id="IPR011892">
    <property type="entry name" value="Cyt_kin_arch"/>
</dbReference>
<keyword evidence="1" id="KW-0963">Cytoplasm</keyword>
<evidence type="ECO:0000256" key="1">
    <source>
        <dbReference type="ARBA" id="ARBA00022490"/>
    </source>
</evidence>